<dbReference type="InterPro" id="IPR037914">
    <property type="entry name" value="SpoVT-AbrB_sf"/>
</dbReference>
<proteinExistence type="predicted"/>
<dbReference type="NCBIfam" id="TIGR01439">
    <property type="entry name" value="lp_hng_hel_AbrB"/>
    <property type="match status" value="1"/>
</dbReference>
<feature type="non-terminal residue" evidence="1">
    <location>
        <position position="1"/>
    </location>
</feature>
<sequence>NARVDERGRIVIPAKVRRKMRIEPMTRVDIKIEWVHPKHSFVEAAEGVLEGAGDAVRLLHKKSPFR</sequence>
<protein>
    <recommendedName>
        <fullName evidence="2">SpoVT-AbrB domain-containing protein</fullName>
    </recommendedName>
</protein>
<organism evidence="1">
    <name type="scientific">marine sediment metagenome</name>
    <dbReference type="NCBI Taxonomy" id="412755"/>
    <lineage>
        <taxon>unclassified sequences</taxon>
        <taxon>metagenomes</taxon>
        <taxon>ecological metagenomes</taxon>
    </lineage>
</organism>
<dbReference type="AlphaFoldDB" id="X1P3L5"/>
<comment type="caution">
    <text evidence="1">The sequence shown here is derived from an EMBL/GenBank/DDBJ whole genome shotgun (WGS) entry which is preliminary data.</text>
</comment>
<dbReference type="GO" id="GO:0003677">
    <property type="term" value="F:DNA binding"/>
    <property type="evidence" value="ECO:0007669"/>
    <property type="project" value="InterPro"/>
</dbReference>
<dbReference type="EMBL" id="BARV01038782">
    <property type="protein sequence ID" value="GAI50922.1"/>
    <property type="molecule type" value="Genomic_DNA"/>
</dbReference>
<accession>X1P3L5</accession>
<gene>
    <name evidence="1" type="ORF">S06H3_59642</name>
</gene>
<evidence type="ECO:0008006" key="2">
    <source>
        <dbReference type="Google" id="ProtNLM"/>
    </source>
</evidence>
<dbReference type="Gene3D" id="2.10.260.10">
    <property type="match status" value="1"/>
</dbReference>
<dbReference type="InterPro" id="IPR007159">
    <property type="entry name" value="SpoVT-AbrB_dom"/>
</dbReference>
<name>X1P3L5_9ZZZZ</name>
<evidence type="ECO:0000313" key="1">
    <source>
        <dbReference type="EMBL" id="GAI50922.1"/>
    </source>
</evidence>
<reference evidence="1" key="1">
    <citation type="journal article" date="2014" name="Front. Microbiol.">
        <title>High frequency of phylogenetically diverse reductive dehalogenase-homologous genes in deep subseafloor sedimentary metagenomes.</title>
        <authorList>
            <person name="Kawai M."/>
            <person name="Futagami T."/>
            <person name="Toyoda A."/>
            <person name="Takaki Y."/>
            <person name="Nishi S."/>
            <person name="Hori S."/>
            <person name="Arai W."/>
            <person name="Tsubouchi T."/>
            <person name="Morono Y."/>
            <person name="Uchiyama I."/>
            <person name="Ito T."/>
            <person name="Fujiyama A."/>
            <person name="Inagaki F."/>
            <person name="Takami H."/>
        </authorList>
    </citation>
    <scope>NUCLEOTIDE SEQUENCE</scope>
    <source>
        <strain evidence="1">Expedition CK06-06</strain>
    </source>
</reference>
<dbReference type="SUPFAM" id="SSF89447">
    <property type="entry name" value="AbrB/MazE/MraZ-like"/>
    <property type="match status" value="1"/>
</dbReference>